<dbReference type="Proteomes" id="UP000241645">
    <property type="component" value="Unassembled WGS sequence"/>
</dbReference>
<dbReference type="RefSeq" id="WP_106835206.1">
    <property type="nucleotide sequence ID" value="NZ_JARMLW010000103.1"/>
</dbReference>
<organism evidence="1 2">
    <name type="scientific">Brevibacillus porteri</name>
    <dbReference type="NCBI Taxonomy" id="2126350"/>
    <lineage>
        <taxon>Bacteria</taxon>
        <taxon>Bacillati</taxon>
        <taxon>Bacillota</taxon>
        <taxon>Bacilli</taxon>
        <taxon>Bacillales</taxon>
        <taxon>Paenibacillaceae</taxon>
        <taxon>Brevibacillus</taxon>
    </lineage>
</organism>
<sequence>MESGTSLQIIYTQGAGYRDKLWMRNNQIVPQGWVITDSTTDKFEITSIQRAPKGAKLWIRYNQQIPAGWVVTDRFNTQIQITFIG</sequence>
<reference evidence="1 2" key="1">
    <citation type="submission" date="2018-03" db="EMBL/GenBank/DDBJ databases">
        <title>Brevisbacillus phylogenomics.</title>
        <authorList>
            <person name="Dunlap C."/>
        </authorList>
    </citation>
    <scope>NUCLEOTIDE SEQUENCE [LARGE SCALE GENOMIC DNA]</scope>
    <source>
        <strain evidence="1 2">NRRL B-41110</strain>
    </source>
</reference>
<evidence type="ECO:0000313" key="1">
    <source>
        <dbReference type="EMBL" id="PSK08342.1"/>
    </source>
</evidence>
<evidence type="ECO:0000313" key="2">
    <source>
        <dbReference type="Proteomes" id="UP000241645"/>
    </source>
</evidence>
<accession>A0ABX5FMJ2</accession>
<proteinExistence type="predicted"/>
<protein>
    <submittedName>
        <fullName evidence="1">Uncharacterized protein</fullName>
    </submittedName>
</protein>
<gene>
    <name evidence="1" type="ORF">C7R92_18015</name>
</gene>
<dbReference type="GeneID" id="95751992"/>
<name>A0ABX5FMJ2_9BACL</name>
<dbReference type="EMBL" id="PXZO01000035">
    <property type="protein sequence ID" value="PSK08342.1"/>
    <property type="molecule type" value="Genomic_DNA"/>
</dbReference>
<comment type="caution">
    <text evidence="1">The sequence shown here is derived from an EMBL/GenBank/DDBJ whole genome shotgun (WGS) entry which is preliminary data.</text>
</comment>
<keyword evidence="2" id="KW-1185">Reference proteome</keyword>